<gene>
    <name evidence="1" type="ORF">KUDE01_008958</name>
</gene>
<protein>
    <submittedName>
        <fullName evidence="1">Chaperone protein DnaK</fullName>
    </submittedName>
</protein>
<evidence type="ECO:0000313" key="2">
    <source>
        <dbReference type="Proteomes" id="UP001228049"/>
    </source>
</evidence>
<dbReference type="AlphaFoldDB" id="A0AAD9FKU9"/>
<dbReference type="EMBL" id="JASDAP010000001">
    <property type="protein sequence ID" value="KAK1906562.1"/>
    <property type="molecule type" value="Genomic_DNA"/>
</dbReference>
<organism evidence="1 2">
    <name type="scientific">Dissostichus eleginoides</name>
    <name type="common">Patagonian toothfish</name>
    <name type="synonym">Dissostichus amissus</name>
    <dbReference type="NCBI Taxonomy" id="100907"/>
    <lineage>
        <taxon>Eukaryota</taxon>
        <taxon>Metazoa</taxon>
        <taxon>Chordata</taxon>
        <taxon>Craniata</taxon>
        <taxon>Vertebrata</taxon>
        <taxon>Euteleostomi</taxon>
        <taxon>Actinopterygii</taxon>
        <taxon>Neopterygii</taxon>
        <taxon>Teleostei</taxon>
        <taxon>Neoteleostei</taxon>
        <taxon>Acanthomorphata</taxon>
        <taxon>Eupercaria</taxon>
        <taxon>Perciformes</taxon>
        <taxon>Notothenioidei</taxon>
        <taxon>Nototheniidae</taxon>
        <taxon>Dissostichus</taxon>
    </lineage>
</organism>
<sequence length="444" mass="50002">MFRQCAKCCYSDIESAIPQNTEQITWHQWQRERVCSEGKTYSHFVNKAVTGTWEDLLKSFNEKLDALAKHQYIWIHQVEQCRALKNSLQDHEAVVHMDFSENYACKLNEVQSFHFGSSRKQATVHTCMVYTAGKSQAYATISDSLRHDGWGHLKPVLDEVLSNTGITTVHFMSDGPLTQYRNQNNFYLMCTMPFLRGIKEITWNFSEKAHRKGEPDGIGGSVKRGADAFVLQGSDIQQPQDLFSFLEKSNSNVKFYWVSEDDITRVDEALQNDVPVVKGTLNIHQVTANTPGKIMFRDVSCVCHRKGLTCECESPSEVDFHAKTATPSTTLSESDDMVGKIVIVSYDKKLFVGQVLEVVGDDVEVSRQIQVAESALMYIFVISIDKVFFPYCVASAEGPSGKHISGGPTVRRESQHVPETALSENQCKEAISLMKHSTDEDTVR</sequence>
<evidence type="ECO:0000313" key="1">
    <source>
        <dbReference type="EMBL" id="KAK1906562.1"/>
    </source>
</evidence>
<comment type="caution">
    <text evidence="1">The sequence shown here is derived from an EMBL/GenBank/DDBJ whole genome shotgun (WGS) entry which is preliminary data.</text>
</comment>
<dbReference type="PANTHER" id="PTHR46601">
    <property type="entry name" value="ULP_PROTEASE DOMAIN-CONTAINING PROTEIN"/>
    <property type="match status" value="1"/>
</dbReference>
<dbReference type="PANTHER" id="PTHR46601:SF1">
    <property type="entry name" value="ADF-H DOMAIN-CONTAINING PROTEIN"/>
    <property type="match status" value="1"/>
</dbReference>
<keyword evidence="2" id="KW-1185">Reference proteome</keyword>
<reference evidence="1" key="1">
    <citation type="submission" date="2023-04" db="EMBL/GenBank/DDBJ databases">
        <title>Chromosome-level genome of Chaenocephalus aceratus.</title>
        <authorList>
            <person name="Park H."/>
        </authorList>
    </citation>
    <scope>NUCLEOTIDE SEQUENCE</scope>
    <source>
        <strain evidence="1">DE</strain>
        <tissue evidence="1">Muscle</tissue>
    </source>
</reference>
<dbReference type="Proteomes" id="UP001228049">
    <property type="component" value="Unassembled WGS sequence"/>
</dbReference>
<accession>A0AAD9FKU9</accession>
<proteinExistence type="predicted"/>
<name>A0AAD9FKU9_DISEL</name>